<dbReference type="PANTHER" id="PTHR31268">
    <property type="match status" value="1"/>
</dbReference>
<gene>
    <name evidence="3" type="ORF">POM88_017151</name>
</gene>
<dbReference type="GO" id="GO:0052692">
    <property type="term" value="F:raffinose alpha-galactosidase activity"/>
    <property type="evidence" value="ECO:0007669"/>
    <property type="project" value="TreeGrafter"/>
</dbReference>
<organism evidence="3 4">
    <name type="scientific">Heracleum sosnowskyi</name>
    <dbReference type="NCBI Taxonomy" id="360622"/>
    <lineage>
        <taxon>Eukaryota</taxon>
        <taxon>Viridiplantae</taxon>
        <taxon>Streptophyta</taxon>
        <taxon>Embryophyta</taxon>
        <taxon>Tracheophyta</taxon>
        <taxon>Spermatophyta</taxon>
        <taxon>Magnoliopsida</taxon>
        <taxon>eudicotyledons</taxon>
        <taxon>Gunneridae</taxon>
        <taxon>Pentapetalae</taxon>
        <taxon>asterids</taxon>
        <taxon>campanulids</taxon>
        <taxon>Apiales</taxon>
        <taxon>Apiaceae</taxon>
        <taxon>Apioideae</taxon>
        <taxon>apioid superclade</taxon>
        <taxon>Tordylieae</taxon>
        <taxon>Tordyliinae</taxon>
        <taxon>Heracleum</taxon>
    </lineage>
</organism>
<sequence length="120" mass="13745">MCTSYMHLSTSSFLRNLTKYSQGHVVLTLGEVLITIHKVDPERDGIALKKLPIFIDWFSWCTWDAFYTDVTTKGVKDGLKSFYEGGIPPRFLIIDDGYNFGYDTTGVGSFVCTMEREEFY</sequence>
<dbReference type="InterPro" id="IPR017853">
    <property type="entry name" value="GH"/>
</dbReference>
<dbReference type="Pfam" id="PF05691">
    <property type="entry name" value="Raffinose_syn"/>
    <property type="match status" value="1"/>
</dbReference>
<comment type="similarity">
    <text evidence="1">Belongs to the glycosyl hydrolases 36 family.</text>
</comment>
<evidence type="ECO:0000256" key="1">
    <source>
        <dbReference type="ARBA" id="ARBA00007240"/>
    </source>
</evidence>
<reference evidence="3" key="1">
    <citation type="submission" date="2023-02" db="EMBL/GenBank/DDBJ databases">
        <title>Genome of toxic invasive species Heracleum sosnowskyi carries increased number of genes despite the absence of recent whole-genome duplications.</title>
        <authorList>
            <person name="Schelkunov M."/>
            <person name="Shtratnikova V."/>
            <person name="Makarenko M."/>
            <person name="Klepikova A."/>
            <person name="Omelchenko D."/>
            <person name="Novikova G."/>
            <person name="Obukhova E."/>
            <person name="Bogdanov V."/>
            <person name="Penin A."/>
            <person name="Logacheva M."/>
        </authorList>
    </citation>
    <scope>NUCLEOTIDE SEQUENCE</scope>
    <source>
        <strain evidence="3">Hsosn_3</strain>
        <tissue evidence="3">Leaf</tissue>
    </source>
</reference>
<accession>A0AAD8IPR4</accession>
<dbReference type="PANTHER" id="PTHR31268:SF32">
    <property type="entry name" value="GALACTINOL--SUCROSE GALACTOSYLTRANSFERASE 2-RELATED"/>
    <property type="match status" value="1"/>
</dbReference>
<dbReference type="Proteomes" id="UP001237642">
    <property type="component" value="Unassembled WGS sequence"/>
</dbReference>
<keyword evidence="2" id="KW-0119">Carbohydrate metabolism</keyword>
<evidence type="ECO:0000313" key="4">
    <source>
        <dbReference type="Proteomes" id="UP001237642"/>
    </source>
</evidence>
<dbReference type="InterPro" id="IPR008811">
    <property type="entry name" value="Glycosyl_hydrolases_36"/>
</dbReference>
<name>A0AAD8IPR4_9APIA</name>
<dbReference type="EMBL" id="JAUIZM010000004">
    <property type="protein sequence ID" value="KAK1388973.1"/>
    <property type="molecule type" value="Genomic_DNA"/>
</dbReference>
<evidence type="ECO:0000256" key="2">
    <source>
        <dbReference type="ARBA" id="ARBA00023277"/>
    </source>
</evidence>
<proteinExistence type="inferred from homology"/>
<keyword evidence="4" id="KW-1185">Reference proteome</keyword>
<protein>
    <submittedName>
        <fullName evidence="3">Uncharacterized protein</fullName>
    </submittedName>
</protein>
<reference evidence="3" key="2">
    <citation type="submission" date="2023-05" db="EMBL/GenBank/DDBJ databases">
        <authorList>
            <person name="Schelkunov M.I."/>
        </authorList>
    </citation>
    <scope>NUCLEOTIDE SEQUENCE</scope>
    <source>
        <strain evidence="3">Hsosn_3</strain>
        <tissue evidence="3">Leaf</tissue>
    </source>
</reference>
<dbReference type="SUPFAM" id="SSF51445">
    <property type="entry name" value="(Trans)glycosidases"/>
    <property type="match status" value="1"/>
</dbReference>
<dbReference type="AlphaFoldDB" id="A0AAD8IPR4"/>
<evidence type="ECO:0000313" key="3">
    <source>
        <dbReference type="EMBL" id="KAK1388973.1"/>
    </source>
</evidence>
<comment type="caution">
    <text evidence="3">The sequence shown here is derived from an EMBL/GenBank/DDBJ whole genome shotgun (WGS) entry which is preliminary data.</text>
</comment>